<protein>
    <submittedName>
        <fullName evidence="1">DUF3108 domain-containing protein</fullName>
    </submittedName>
</protein>
<dbReference type="InterPro" id="IPR021457">
    <property type="entry name" value="DUF3108"/>
</dbReference>
<gene>
    <name evidence="1" type="ORF">DSL64_17630</name>
</gene>
<name>A0A3D8Y8B9_9BACT</name>
<evidence type="ECO:0000313" key="2">
    <source>
        <dbReference type="Proteomes" id="UP000256373"/>
    </source>
</evidence>
<dbReference type="Pfam" id="PF11306">
    <property type="entry name" value="DUF3108"/>
    <property type="match status" value="1"/>
</dbReference>
<sequence>MKRIHITLSVLIISLAFVGFRQFDQARVIPNKSFGLGEKVEYRVHYGFINAAEAKVEIARNVSVVNNKPCYRINVTGRTVGPFDLISRVRDTWRSYVDTTSIVPHMFQRSIQENKYRKEETVVFNHSKDIAISTVKDETKTFNVPNNIHDIISGYFFLRTMNFDRVNEGEVIEVPTFFDGEVYKLRVRYVGKDVIKTKFGKTKVLRLNPLIPDNKLFKGEGAMKLWISDDVNKIPLKVQVELVIGSLEMDLKSYKGLKAEPVWF</sequence>
<dbReference type="AlphaFoldDB" id="A0A3D8Y8B9"/>
<keyword evidence="2" id="KW-1185">Reference proteome</keyword>
<reference evidence="1 2" key="1">
    <citation type="submission" date="2018-07" db="EMBL/GenBank/DDBJ databases">
        <title>Dyadobacter roseus sp. nov., isolated from rose rhizosphere soil.</title>
        <authorList>
            <person name="Chen L."/>
        </authorList>
    </citation>
    <scope>NUCLEOTIDE SEQUENCE [LARGE SCALE GENOMIC DNA]</scope>
    <source>
        <strain evidence="1 2">RS19</strain>
    </source>
</reference>
<organism evidence="1 2">
    <name type="scientific">Dyadobacter luteus</name>
    <dbReference type="NCBI Taxonomy" id="2259619"/>
    <lineage>
        <taxon>Bacteria</taxon>
        <taxon>Pseudomonadati</taxon>
        <taxon>Bacteroidota</taxon>
        <taxon>Cytophagia</taxon>
        <taxon>Cytophagales</taxon>
        <taxon>Spirosomataceae</taxon>
        <taxon>Dyadobacter</taxon>
    </lineage>
</organism>
<dbReference type="RefSeq" id="WP_115832245.1">
    <property type="nucleotide sequence ID" value="NZ_QNUL01000015.1"/>
</dbReference>
<comment type="caution">
    <text evidence="1">The sequence shown here is derived from an EMBL/GenBank/DDBJ whole genome shotgun (WGS) entry which is preliminary data.</text>
</comment>
<dbReference type="Proteomes" id="UP000256373">
    <property type="component" value="Unassembled WGS sequence"/>
</dbReference>
<dbReference type="OrthoDB" id="9808473at2"/>
<accession>A0A3D8Y8B9</accession>
<dbReference type="EMBL" id="QNUL01000015">
    <property type="protein sequence ID" value="REA59472.1"/>
    <property type="molecule type" value="Genomic_DNA"/>
</dbReference>
<proteinExistence type="predicted"/>
<evidence type="ECO:0000313" key="1">
    <source>
        <dbReference type="EMBL" id="REA59472.1"/>
    </source>
</evidence>